<feature type="domain" description="DUF4931" evidence="2">
    <location>
        <begin position="117"/>
        <end position="221"/>
    </location>
</feature>
<dbReference type="eggNOG" id="COG1085">
    <property type="taxonomic scope" value="Bacteria"/>
</dbReference>
<keyword evidence="4" id="KW-1185">Reference proteome</keyword>
<evidence type="ECO:0000313" key="4">
    <source>
        <dbReference type="Proteomes" id="UP000050961"/>
    </source>
</evidence>
<dbReference type="STRING" id="1423806.FD15_GL002185"/>
<dbReference type="AlphaFoldDB" id="A0A023CV41"/>
<name>A0A023CV41_9LACO</name>
<dbReference type="InterPro" id="IPR012361">
    <property type="entry name" value="GalT_short"/>
</dbReference>
<protein>
    <submittedName>
        <fullName evidence="3">Galactose-1-phosphate uridylyltransferase</fullName>
    </submittedName>
</protein>
<dbReference type="InterPro" id="IPR046322">
    <property type="entry name" value="DUF4931"/>
</dbReference>
<comment type="caution">
    <text evidence="3">The sequence shown here is derived from an EMBL/GenBank/DDBJ whole genome shotgun (WGS) entry which is preliminary data.</text>
</comment>
<organism evidence="3 4">
    <name type="scientific">Liquorilactobacillus sucicola DSM 21376 = JCM 15457</name>
    <dbReference type="NCBI Taxonomy" id="1423806"/>
    <lineage>
        <taxon>Bacteria</taxon>
        <taxon>Bacillati</taxon>
        <taxon>Bacillota</taxon>
        <taxon>Bacilli</taxon>
        <taxon>Lactobacillales</taxon>
        <taxon>Lactobacillaceae</taxon>
        <taxon>Liquorilactobacillus</taxon>
    </lineage>
</organism>
<evidence type="ECO:0000313" key="3">
    <source>
        <dbReference type="EMBL" id="KRN05622.1"/>
    </source>
</evidence>
<accession>A0A023CV41</accession>
<dbReference type="Pfam" id="PF20956">
    <property type="entry name" value="DUF4931_C"/>
    <property type="match status" value="1"/>
</dbReference>
<dbReference type="InterPro" id="IPR036265">
    <property type="entry name" value="HIT-like_sf"/>
</dbReference>
<dbReference type="OrthoDB" id="1803128at2"/>
<dbReference type="Proteomes" id="UP000050961">
    <property type="component" value="Unassembled WGS sequence"/>
</dbReference>
<keyword evidence="3" id="KW-0808">Transferase</keyword>
<dbReference type="EMBL" id="AYZF01000017">
    <property type="protein sequence ID" value="KRN05622.1"/>
    <property type="molecule type" value="Genomic_DNA"/>
</dbReference>
<dbReference type="PIRSF" id="PIRSF031505">
    <property type="entry name" value="GalT_short"/>
    <property type="match status" value="1"/>
</dbReference>
<dbReference type="InterPro" id="IPR049285">
    <property type="entry name" value="DUF4931_C"/>
</dbReference>
<dbReference type="PATRIC" id="fig|1423806.3.peg.2232"/>
<evidence type="ECO:0000259" key="2">
    <source>
        <dbReference type="Pfam" id="PF20956"/>
    </source>
</evidence>
<dbReference type="Pfam" id="PF16285">
    <property type="entry name" value="DUF4931_N"/>
    <property type="match status" value="1"/>
</dbReference>
<evidence type="ECO:0000259" key="1">
    <source>
        <dbReference type="Pfam" id="PF16285"/>
    </source>
</evidence>
<dbReference type="GO" id="GO:0016779">
    <property type="term" value="F:nucleotidyltransferase activity"/>
    <property type="evidence" value="ECO:0007669"/>
    <property type="project" value="UniProtKB-KW"/>
</dbReference>
<sequence>MVHTGNDCPFCERKQLTGILAEEADRVWLVNKYRTLEDTYQTVVIEAAEHDGDISIYTRQKNRAVFRFALRAWRQTINTGKYKSVLMYKNFGPYSGGSLRHPHMQIVGLDKIDAYESIPAESFSGTAFYVKNGLKVNISDYPIVGFTEFNILLNDIEKIDSFADAVQIVASYVLNEYFGGKCTSYNLFFYHVNNQIVAKLVPRFVVSPYFMGYKIPQVNDHERNTQIGKELAIKLRHEINN</sequence>
<dbReference type="Gene3D" id="3.30.428.10">
    <property type="entry name" value="HIT-like"/>
    <property type="match status" value="1"/>
</dbReference>
<gene>
    <name evidence="3" type="ORF">FD15_GL002185</name>
</gene>
<proteinExistence type="predicted"/>
<keyword evidence="3" id="KW-0548">Nucleotidyltransferase</keyword>
<dbReference type="SUPFAM" id="SSF54197">
    <property type="entry name" value="HIT-like"/>
    <property type="match status" value="1"/>
</dbReference>
<reference evidence="3 4" key="1">
    <citation type="journal article" date="2015" name="Genome Announc.">
        <title>Expanding the biotechnology potential of lactobacilli through comparative genomics of 213 strains and associated genera.</title>
        <authorList>
            <person name="Sun Z."/>
            <person name="Harris H.M."/>
            <person name="McCann A."/>
            <person name="Guo C."/>
            <person name="Argimon S."/>
            <person name="Zhang W."/>
            <person name="Yang X."/>
            <person name="Jeffery I.B."/>
            <person name="Cooney J.C."/>
            <person name="Kagawa T.F."/>
            <person name="Liu W."/>
            <person name="Song Y."/>
            <person name="Salvetti E."/>
            <person name="Wrobel A."/>
            <person name="Rasinkangas P."/>
            <person name="Parkhill J."/>
            <person name="Rea M.C."/>
            <person name="O'Sullivan O."/>
            <person name="Ritari J."/>
            <person name="Douillard F.P."/>
            <person name="Paul Ross R."/>
            <person name="Yang R."/>
            <person name="Briner A.E."/>
            <person name="Felis G.E."/>
            <person name="de Vos W.M."/>
            <person name="Barrangou R."/>
            <person name="Klaenhammer T.R."/>
            <person name="Caufield P.W."/>
            <person name="Cui Y."/>
            <person name="Zhang H."/>
            <person name="O'Toole P.W."/>
        </authorList>
    </citation>
    <scope>NUCLEOTIDE SEQUENCE [LARGE SCALE GENOMIC DNA]</scope>
    <source>
        <strain evidence="3 4">DSM 21376</strain>
    </source>
</reference>
<feature type="domain" description="DUF4931" evidence="1">
    <location>
        <begin position="5"/>
        <end position="112"/>
    </location>
</feature>